<dbReference type="InterPro" id="IPR033434">
    <property type="entry name" value="MucB/RseB_N"/>
</dbReference>
<dbReference type="EMBL" id="RPFW01000003">
    <property type="protein sequence ID" value="TVZ04164.1"/>
    <property type="molecule type" value="Genomic_DNA"/>
</dbReference>
<organism evidence="2 3">
    <name type="scientific">Trebonia kvetii</name>
    <dbReference type="NCBI Taxonomy" id="2480626"/>
    <lineage>
        <taxon>Bacteria</taxon>
        <taxon>Bacillati</taxon>
        <taxon>Actinomycetota</taxon>
        <taxon>Actinomycetes</taxon>
        <taxon>Streptosporangiales</taxon>
        <taxon>Treboniaceae</taxon>
        <taxon>Trebonia</taxon>
    </lineage>
</organism>
<reference evidence="2 3" key="1">
    <citation type="submission" date="2018-11" db="EMBL/GenBank/DDBJ databases">
        <title>Trebonia kvetii gen.nov., sp.nov., a novel acidophilic actinobacterium, and proposal of the new actinobacterial family Treboniaceae fam. nov.</title>
        <authorList>
            <person name="Rapoport D."/>
            <person name="Sagova-Mareckova M."/>
            <person name="Sedlacek I."/>
            <person name="Provaznik J."/>
            <person name="Kralova S."/>
            <person name="Pavlinic D."/>
            <person name="Benes V."/>
            <person name="Kopecky J."/>
        </authorList>
    </citation>
    <scope>NUCLEOTIDE SEQUENCE [LARGE SCALE GENOMIC DNA]</scope>
    <source>
        <strain evidence="2 3">15Tr583</strain>
    </source>
</reference>
<dbReference type="OrthoDB" id="7067274at2"/>
<accession>A0A6P2BYL2</accession>
<dbReference type="InterPro" id="IPR038484">
    <property type="entry name" value="MucB/RseB_C_sf"/>
</dbReference>
<dbReference type="Gene3D" id="2.50.20.10">
    <property type="entry name" value="Lipoprotein localisation LolA/LolB/LppX"/>
    <property type="match status" value="1"/>
</dbReference>
<gene>
    <name evidence="2" type="ORF">EAS64_17360</name>
</gene>
<feature type="domain" description="MucB/RseB N-terminal" evidence="1">
    <location>
        <begin position="170"/>
        <end position="248"/>
    </location>
</feature>
<name>A0A6P2BYL2_9ACTN</name>
<dbReference type="AlphaFoldDB" id="A0A6P2BYL2"/>
<protein>
    <recommendedName>
        <fullName evidence="1">MucB/RseB N-terminal domain-containing protein</fullName>
    </recommendedName>
</protein>
<dbReference type="Proteomes" id="UP000460272">
    <property type="component" value="Unassembled WGS sequence"/>
</dbReference>
<proteinExistence type="predicted"/>
<sequence length="414" mass="42562">MMHRHGLLLTAVATVTVPGLLAILAVRGHENVAADTVGVAAGAVGAAALTGPFPMAPATARAPVRNNVAAVQHESGTPVTVLSRVTAGQQALGMRLLARAADAGLAMSYQGVAMISESGLDGSVSMISKVWHRGGGLTLIQTSSAPSRPAAKTAAASTEMNASSPGGVFGVTKTLVALLGKHYVALYSGHGSVARRPTSVIMLYRFDGSLAARYWLDRQTMVPLRRELFDTSDRLIDEDSFVQVQFGGAAGGTLAGARGLRAQSAALQESGWAPAGQPSAFLASLAGQGWRVPGSLSGGLPLYAAASASTASGEVVDLQYSDGLYVVSLFVQRGVLAKDMAGWRQQRLGGQQAWVSGRSVTWAGRGFVYTMVADAPAQTVTRVVGGLPQSASPGFVGRLGRGLARIASLIIPFA</sequence>
<dbReference type="Gene3D" id="3.30.200.100">
    <property type="entry name" value="MucB/RseB, C-terminal domain"/>
    <property type="match status" value="1"/>
</dbReference>
<evidence type="ECO:0000259" key="1">
    <source>
        <dbReference type="Pfam" id="PF03888"/>
    </source>
</evidence>
<dbReference type="Pfam" id="PF03888">
    <property type="entry name" value="MucB_RseB"/>
    <property type="match status" value="1"/>
</dbReference>
<comment type="caution">
    <text evidence="2">The sequence shown here is derived from an EMBL/GenBank/DDBJ whole genome shotgun (WGS) entry which is preliminary data.</text>
</comment>
<keyword evidence="3" id="KW-1185">Reference proteome</keyword>
<evidence type="ECO:0000313" key="2">
    <source>
        <dbReference type="EMBL" id="TVZ04164.1"/>
    </source>
</evidence>
<evidence type="ECO:0000313" key="3">
    <source>
        <dbReference type="Proteomes" id="UP000460272"/>
    </source>
</evidence>